<name>A0AAF0CQ35_9BACT</name>
<keyword evidence="3" id="KW-1185">Reference proteome</keyword>
<feature type="domain" description="Glycosyltransferase 2-like" evidence="1">
    <location>
        <begin position="312"/>
        <end position="456"/>
    </location>
</feature>
<dbReference type="KEGG" id="slom:PXH66_03905"/>
<dbReference type="GO" id="GO:0016740">
    <property type="term" value="F:transferase activity"/>
    <property type="evidence" value="ECO:0007669"/>
    <property type="project" value="UniProtKB-KW"/>
</dbReference>
<organism evidence="2 3">
    <name type="scientific">Synoicihabitans lomoniglobus</name>
    <dbReference type="NCBI Taxonomy" id="2909285"/>
    <lineage>
        <taxon>Bacteria</taxon>
        <taxon>Pseudomonadati</taxon>
        <taxon>Verrucomicrobiota</taxon>
        <taxon>Opitutia</taxon>
        <taxon>Opitutales</taxon>
        <taxon>Opitutaceae</taxon>
        <taxon>Synoicihabitans</taxon>
    </lineage>
</organism>
<sequence>MNPAALVQLVELAGLESFEHEAMATRFSLYLAPTPEGERRAIAEEAFRLLDKMEDCLSFYREGSDVTRINRAVEGEVVRLDEWTHQCLLIALEVAAASDGAFDPFAGAAAVGAKSQAVPSHLADLPLPEPDEMEPVLAIDAEQPWITKLAGRRWLDLGAVGKGAAIDAMVAVLHEWQVPTAVLVGGGSSVLVYGSPPSGDATTWTLVLPQLPLRPRVSLTAPFALGASGEGFQPGHVIPGAGRTARSQALVLAPTAAWADALSTAALLLPDASIQSLGDGVADMSFLAVSAAGKTLRTGKFTELRFADPVVSLVIPCWCESERLPAFLHALGEALMNETFSIEVLVIDDGSPAPDAAKTARVVADAAARFPMIKPMGTVGQHRGKGGAIYHGWRHSAASVRWLALVDADGAVPAAEVVRGLREALATDSESILIAATRYHRDASRRVHRGWIRQRTGGWFARWAQRQLGLGAVDSQCGFKVVPAPWWRARDAWTEEGYAFDLELLVAARDDGIVVKNLPISWREIDGSNVSWRDGVQLVRHVRALKTKASSPQE</sequence>
<dbReference type="GO" id="GO:0006487">
    <property type="term" value="P:protein N-linked glycosylation"/>
    <property type="evidence" value="ECO:0007669"/>
    <property type="project" value="TreeGrafter"/>
</dbReference>
<evidence type="ECO:0000259" key="1">
    <source>
        <dbReference type="Pfam" id="PF00535"/>
    </source>
</evidence>
<proteinExistence type="predicted"/>
<dbReference type="EMBL" id="CP119075">
    <property type="protein sequence ID" value="WED65993.1"/>
    <property type="molecule type" value="Genomic_DNA"/>
</dbReference>
<accession>A0AAF0CQ35</accession>
<dbReference type="Pfam" id="PF00535">
    <property type="entry name" value="Glycos_transf_2"/>
    <property type="match status" value="1"/>
</dbReference>
<dbReference type="SUPFAM" id="SSF53448">
    <property type="entry name" value="Nucleotide-diphospho-sugar transferases"/>
    <property type="match status" value="1"/>
</dbReference>
<dbReference type="PANTHER" id="PTHR10859:SF91">
    <property type="entry name" value="DOLICHYL-PHOSPHATE BETA-GLUCOSYLTRANSFERASE"/>
    <property type="match status" value="1"/>
</dbReference>
<dbReference type="InterPro" id="IPR003374">
    <property type="entry name" value="ApbE-like_sf"/>
</dbReference>
<dbReference type="SUPFAM" id="SSF143631">
    <property type="entry name" value="ApbE-like"/>
    <property type="match status" value="1"/>
</dbReference>
<dbReference type="Gene3D" id="3.10.520.10">
    <property type="entry name" value="ApbE-like domains"/>
    <property type="match status" value="1"/>
</dbReference>
<dbReference type="AlphaFoldDB" id="A0AAF0CQ35"/>
<evidence type="ECO:0000313" key="3">
    <source>
        <dbReference type="Proteomes" id="UP001218638"/>
    </source>
</evidence>
<gene>
    <name evidence="2" type="ORF">PXH66_03905</name>
</gene>
<protein>
    <submittedName>
        <fullName evidence="2">FAD:protein FMN transferase</fullName>
    </submittedName>
</protein>
<dbReference type="Gene3D" id="3.90.550.10">
    <property type="entry name" value="Spore Coat Polysaccharide Biosynthesis Protein SpsA, Chain A"/>
    <property type="match status" value="1"/>
</dbReference>
<dbReference type="InterPro" id="IPR024932">
    <property type="entry name" value="ApbE"/>
</dbReference>
<dbReference type="Proteomes" id="UP001218638">
    <property type="component" value="Chromosome"/>
</dbReference>
<evidence type="ECO:0000313" key="2">
    <source>
        <dbReference type="EMBL" id="WED65993.1"/>
    </source>
</evidence>
<dbReference type="PANTHER" id="PTHR10859">
    <property type="entry name" value="GLYCOSYL TRANSFERASE"/>
    <property type="match status" value="1"/>
</dbReference>
<dbReference type="Pfam" id="PF02424">
    <property type="entry name" value="ApbE"/>
    <property type="match status" value="1"/>
</dbReference>
<keyword evidence="2" id="KW-0808">Transferase</keyword>
<dbReference type="InterPro" id="IPR029044">
    <property type="entry name" value="Nucleotide-diphossugar_trans"/>
</dbReference>
<dbReference type="RefSeq" id="WP_330931182.1">
    <property type="nucleotide sequence ID" value="NZ_CP119075.1"/>
</dbReference>
<dbReference type="InterPro" id="IPR001173">
    <property type="entry name" value="Glyco_trans_2-like"/>
</dbReference>
<reference evidence="2" key="1">
    <citation type="submission" date="2023-03" db="EMBL/GenBank/DDBJ databases">
        <title>Lomoglobus Profundus gen. nov., sp. nov., a novel member of the phylum Verrucomicrobia, isolated from deep-marine sediment of South China Sea.</title>
        <authorList>
            <person name="Ahmad T."/>
            <person name="Ishaq S.E."/>
            <person name="Wang F."/>
        </authorList>
    </citation>
    <scope>NUCLEOTIDE SEQUENCE</scope>
    <source>
        <strain evidence="2">LMO-M01</strain>
    </source>
</reference>